<dbReference type="InterPro" id="IPR001387">
    <property type="entry name" value="Cro/C1-type_HTH"/>
</dbReference>
<comment type="caution">
    <text evidence="3">The sequence shown here is derived from an EMBL/GenBank/DDBJ whole genome shotgun (WGS) entry which is preliminary data.</text>
</comment>
<dbReference type="EMBL" id="JAGGKK010000020">
    <property type="protein sequence ID" value="MBP1950248.1"/>
    <property type="molecule type" value="Genomic_DNA"/>
</dbReference>
<evidence type="ECO:0000313" key="4">
    <source>
        <dbReference type="Proteomes" id="UP001519328"/>
    </source>
</evidence>
<dbReference type="CDD" id="cd00093">
    <property type="entry name" value="HTH_XRE"/>
    <property type="match status" value="1"/>
</dbReference>
<dbReference type="Gene3D" id="1.10.260.40">
    <property type="entry name" value="lambda repressor-like DNA-binding domains"/>
    <property type="match status" value="1"/>
</dbReference>
<gene>
    <name evidence="3" type="ORF">J2Z82_003205</name>
</gene>
<keyword evidence="1 3" id="KW-0238">DNA-binding</keyword>
<dbReference type="Pfam" id="PF01381">
    <property type="entry name" value="HTH_3"/>
    <property type="match status" value="1"/>
</dbReference>
<dbReference type="PANTHER" id="PTHR46558:SF12">
    <property type="entry name" value="DNA-BINDING PROTEIN"/>
    <property type="match status" value="1"/>
</dbReference>
<keyword evidence="4" id="KW-1185">Reference proteome</keyword>
<evidence type="ECO:0000256" key="1">
    <source>
        <dbReference type="ARBA" id="ARBA00023125"/>
    </source>
</evidence>
<feature type="domain" description="HTH cro/C1-type" evidence="2">
    <location>
        <begin position="6"/>
        <end position="61"/>
    </location>
</feature>
<protein>
    <submittedName>
        <fullName evidence="3">DNA-binding XRE family transcriptional regulator</fullName>
    </submittedName>
</protein>
<dbReference type="GO" id="GO:0003677">
    <property type="term" value="F:DNA binding"/>
    <property type="evidence" value="ECO:0007669"/>
    <property type="project" value="UniProtKB-KW"/>
</dbReference>
<accession>A0ABS4HHD6</accession>
<dbReference type="RefSeq" id="WP_209481719.1">
    <property type="nucleotide sequence ID" value="NZ_JAGGKK010000020.1"/>
</dbReference>
<reference evidence="3 4" key="1">
    <citation type="submission" date="2021-03" db="EMBL/GenBank/DDBJ databases">
        <title>Genomic Encyclopedia of Type Strains, Phase IV (KMG-IV): sequencing the most valuable type-strain genomes for metagenomic binning, comparative biology and taxonomic classification.</title>
        <authorList>
            <person name="Goeker M."/>
        </authorList>
    </citation>
    <scope>NUCLEOTIDE SEQUENCE [LARGE SCALE GENOMIC DNA]</scope>
    <source>
        <strain evidence="3 4">DSM 21085</strain>
    </source>
</reference>
<name>A0ABS4HHD6_9BACI</name>
<evidence type="ECO:0000313" key="3">
    <source>
        <dbReference type="EMBL" id="MBP1950248.1"/>
    </source>
</evidence>
<proteinExistence type="predicted"/>
<sequence length="77" mass="8726">MKNMRLIEARKRKHLNQTQLAEMLGFKGKQSVANWENGHSTPTLVTAIEIAKTLDKEVEFLFGKKVQETQTNGAEVI</sequence>
<evidence type="ECO:0000259" key="2">
    <source>
        <dbReference type="PROSITE" id="PS50943"/>
    </source>
</evidence>
<dbReference type="InterPro" id="IPR010982">
    <property type="entry name" value="Lambda_DNA-bd_dom_sf"/>
</dbReference>
<dbReference type="PROSITE" id="PS50943">
    <property type="entry name" value="HTH_CROC1"/>
    <property type="match status" value="1"/>
</dbReference>
<organism evidence="3 4">
    <name type="scientific">Virgibacillus litoralis</name>
    <dbReference type="NCBI Taxonomy" id="578221"/>
    <lineage>
        <taxon>Bacteria</taxon>
        <taxon>Bacillati</taxon>
        <taxon>Bacillota</taxon>
        <taxon>Bacilli</taxon>
        <taxon>Bacillales</taxon>
        <taxon>Bacillaceae</taxon>
        <taxon>Virgibacillus</taxon>
    </lineage>
</organism>
<dbReference type="SUPFAM" id="SSF47413">
    <property type="entry name" value="lambda repressor-like DNA-binding domains"/>
    <property type="match status" value="1"/>
</dbReference>
<dbReference type="PANTHER" id="PTHR46558">
    <property type="entry name" value="TRACRIPTIONAL REGULATORY PROTEIN-RELATED-RELATED"/>
    <property type="match status" value="1"/>
</dbReference>
<dbReference type="SMART" id="SM00530">
    <property type="entry name" value="HTH_XRE"/>
    <property type="match status" value="1"/>
</dbReference>
<dbReference type="Proteomes" id="UP001519328">
    <property type="component" value="Unassembled WGS sequence"/>
</dbReference>